<accession>A0A2V0PKL2</accession>
<keyword evidence="2" id="KW-0812">Transmembrane</keyword>
<feature type="region of interest" description="Disordered" evidence="1">
    <location>
        <begin position="1"/>
        <end position="23"/>
    </location>
</feature>
<organism evidence="3 4">
    <name type="scientific">Raphidocelis subcapitata</name>
    <dbReference type="NCBI Taxonomy" id="307507"/>
    <lineage>
        <taxon>Eukaryota</taxon>
        <taxon>Viridiplantae</taxon>
        <taxon>Chlorophyta</taxon>
        <taxon>core chlorophytes</taxon>
        <taxon>Chlorophyceae</taxon>
        <taxon>CS clade</taxon>
        <taxon>Sphaeropleales</taxon>
        <taxon>Selenastraceae</taxon>
        <taxon>Raphidocelis</taxon>
    </lineage>
</organism>
<protein>
    <submittedName>
        <fullName evidence="3">Uncharacterized protein</fullName>
    </submittedName>
</protein>
<proteinExistence type="predicted"/>
<sequence>MGLGQSKEAPKPAPKKEEKKEEGGFLSFLFGKKAPVKAPEPVEEECKLKEALPIVGVVVLVAAIGSYLWKKKPWKKSE</sequence>
<gene>
    <name evidence="3" type="ORF">Rsub_11873</name>
</gene>
<keyword evidence="4" id="KW-1185">Reference proteome</keyword>
<keyword evidence="2" id="KW-1133">Transmembrane helix</keyword>
<feature type="compositionally biased region" description="Basic and acidic residues" evidence="1">
    <location>
        <begin position="8"/>
        <end position="23"/>
    </location>
</feature>
<keyword evidence="2" id="KW-0472">Membrane</keyword>
<dbReference type="AlphaFoldDB" id="A0A2V0PKL2"/>
<dbReference type="InParanoid" id="A0A2V0PKL2"/>
<evidence type="ECO:0000313" key="4">
    <source>
        <dbReference type="Proteomes" id="UP000247498"/>
    </source>
</evidence>
<dbReference type="Proteomes" id="UP000247498">
    <property type="component" value="Unassembled WGS sequence"/>
</dbReference>
<evidence type="ECO:0000256" key="1">
    <source>
        <dbReference type="SAM" id="MobiDB-lite"/>
    </source>
</evidence>
<feature type="transmembrane region" description="Helical" evidence="2">
    <location>
        <begin position="51"/>
        <end position="69"/>
    </location>
</feature>
<comment type="caution">
    <text evidence="3">The sequence shown here is derived from an EMBL/GenBank/DDBJ whole genome shotgun (WGS) entry which is preliminary data.</text>
</comment>
<name>A0A2V0PKL2_9CHLO</name>
<evidence type="ECO:0000256" key="2">
    <source>
        <dbReference type="SAM" id="Phobius"/>
    </source>
</evidence>
<dbReference type="EMBL" id="BDRX01000128">
    <property type="protein sequence ID" value="GBF98543.1"/>
    <property type="molecule type" value="Genomic_DNA"/>
</dbReference>
<evidence type="ECO:0000313" key="3">
    <source>
        <dbReference type="EMBL" id="GBF98543.1"/>
    </source>
</evidence>
<reference evidence="3 4" key="1">
    <citation type="journal article" date="2018" name="Sci. Rep.">
        <title>Raphidocelis subcapitata (=Pseudokirchneriella subcapitata) provides an insight into genome evolution and environmental adaptations in the Sphaeropleales.</title>
        <authorList>
            <person name="Suzuki S."/>
            <person name="Yamaguchi H."/>
            <person name="Nakajima N."/>
            <person name="Kawachi M."/>
        </authorList>
    </citation>
    <scope>NUCLEOTIDE SEQUENCE [LARGE SCALE GENOMIC DNA]</scope>
    <source>
        <strain evidence="3 4">NIES-35</strain>
    </source>
</reference>